<keyword evidence="1" id="KW-0472">Membrane</keyword>
<feature type="transmembrane region" description="Helical" evidence="1">
    <location>
        <begin position="405"/>
        <end position="423"/>
    </location>
</feature>
<protein>
    <submittedName>
        <fullName evidence="2">Uncharacterized protein</fullName>
    </submittedName>
</protein>
<evidence type="ECO:0000313" key="2">
    <source>
        <dbReference type="EMBL" id="GAG67800.1"/>
    </source>
</evidence>
<evidence type="ECO:0000256" key="1">
    <source>
        <dbReference type="SAM" id="Phobius"/>
    </source>
</evidence>
<feature type="transmembrane region" description="Helical" evidence="1">
    <location>
        <begin position="639"/>
        <end position="658"/>
    </location>
</feature>
<feature type="transmembrane region" description="Helical" evidence="1">
    <location>
        <begin position="457"/>
        <end position="479"/>
    </location>
</feature>
<reference evidence="2" key="1">
    <citation type="journal article" date="2014" name="Front. Microbiol.">
        <title>High frequency of phylogenetically diverse reductive dehalogenase-homologous genes in deep subseafloor sedimentary metagenomes.</title>
        <authorList>
            <person name="Kawai M."/>
            <person name="Futagami T."/>
            <person name="Toyoda A."/>
            <person name="Takaki Y."/>
            <person name="Nishi S."/>
            <person name="Hori S."/>
            <person name="Arai W."/>
            <person name="Tsubouchi T."/>
            <person name="Morono Y."/>
            <person name="Uchiyama I."/>
            <person name="Ito T."/>
            <person name="Fujiyama A."/>
            <person name="Inagaki F."/>
            <person name="Takami H."/>
        </authorList>
    </citation>
    <scope>NUCLEOTIDE SEQUENCE</scope>
    <source>
        <strain evidence="2">Expedition CK06-06</strain>
    </source>
</reference>
<comment type="caution">
    <text evidence="2">The sequence shown here is derived from an EMBL/GenBank/DDBJ whole genome shotgun (WGS) entry which is preliminary data.</text>
</comment>
<organism evidence="2">
    <name type="scientific">marine sediment metagenome</name>
    <dbReference type="NCBI Taxonomy" id="412755"/>
    <lineage>
        <taxon>unclassified sequences</taxon>
        <taxon>metagenomes</taxon>
        <taxon>ecological metagenomes</taxon>
    </lineage>
</organism>
<feature type="transmembrane region" description="Helical" evidence="1">
    <location>
        <begin position="491"/>
        <end position="511"/>
    </location>
</feature>
<name>X0ZDT2_9ZZZZ</name>
<feature type="transmembrane region" description="Helical" evidence="1">
    <location>
        <begin position="7"/>
        <end position="25"/>
    </location>
</feature>
<keyword evidence="1" id="KW-1133">Transmembrane helix</keyword>
<dbReference type="Pfam" id="PF18949">
    <property type="entry name" value="DUF5693"/>
    <property type="match status" value="1"/>
</dbReference>
<keyword evidence="1" id="KW-0812">Transmembrane</keyword>
<feature type="transmembrane region" description="Helical" evidence="1">
    <location>
        <begin position="582"/>
        <end position="598"/>
    </location>
</feature>
<gene>
    <name evidence="2" type="ORF">S01H4_01234</name>
</gene>
<accession>X0ZDT2</accession>
<dbReference type="InterPro" id="IPR043748">
    <property type="entry name" value="DUF5693"/>
</dbReference>
<dbReference type="AlphaFoldDB" id="X0ZDT2"/>
<feature type="transmembrane region" description="Helical" evidence="1">
    <location>
        <begin position="605"/>
        <end position="627"/>
    </location>
</feature>
<feature type="transmembrane region" description="Helical" evidence="1">
    <location>
        <begin position="354"/>
        <end position="371"/>
    </location>
</feature>
<dbReference type="EMBL" id="BART01000214">
    <property type="protein sequence ID" value="GAG67800.1"/>
    <property type="molecule type" value="Genomic_DNA"/>
</dbReference>
<feature type="transmembrane region" description="Helical" evidence="1">
    <location>
        <begin position="383"/>
        <end position="399"/>
    </location>
</feature>
<sequence length="670" mass="77114">MPKKSYSILIFFIIVALVVAGIITYNRSKLESNFKQVELVMSLNELRELSYQEGYDEIELLAKIKNSGINSIAVHEDTLENLVFSGKILYFSDKELNKLNFFLKSIDPFKKFQPSPGEAYIIFNNKDDYLRIKENLQRQLGEDLVRDLSFLPYISLKVKGSEEKLADLGLGFSEEDIELVRNLGFQVILRLRNFPQINNEDIEFKFKESDRVGKISGIIFEGETVLGYSSKENLIFTAKLLKAKEYPFGIIEFAGQKGIETIAHQASELAVRVHSITKEEMEIISKQKAIERWIRAAKERKVRIFYIKPFMKSNYNLIEDNVSYIRTIKGELKVSGFNTGRASILSTTYQESKIFILLLILGVISGGLIFLKNVFNLKKYQEYSLLFLAILFSLLLLFLNREIFLIKLMALLAALIFPTLAIIDNERYFLGNNNSKLKDTQDFSENNPSFIQMIREVLIGFFRIILITLSGALLIAALLNNNKFMLGIEQFSGIKISYLVPLFLVLAMMWLKVNKGKLMILENIKKPILIEHVIIMVFFAVFLVIYISRSGNFSFLPVLSIEEKIRIFLEKTLIARPRNKEFLIGYPALLLAMSMNFLKIKEFKIPIIIIGTIGPVTLINTFCHIHTPFLFSMLRTFNGVWLGLVLGLIIITIFYYLVKIFRKKINYEKV</sequence>
<feature type="transmembrane region" description="Helical" evidence="1">
    <location>
        <begin position="532"/>
        <end position="549"/>
    </location>
</feature>
<proteinExistence type="predicted"/>